<dbReference type="PROSITE" id="PS51186">
    <property type="entry name" value="GNAT"/>
    <property type="match status" value="1"/>
</dbReference>
<dbReference type="InterPro" id="IPR000182">
    <property type="entry name" value="GNAT_dom"/>
</dbReference>
<proteinExistence type="predicted"/>
<dbReference type="PANTHER" id="PTHR43877">
    <property type="entry name" value="AMINOALKYLPHOSPHONATE N-ACETYLTRANSFERASE-RELATED-RELATED"/>
    <property type="match status" value="1"/>
</dbReference>
<gene>
    <name evidence="4" type="ORF">ACFQ4C_08025</name>
</gene>
<dbReference type="SUPFAM" id="SSF55729">
    <property type="entry name" value="Acyl-CoA N-acyltransferases (Nat)"/>
    <property type="match status" value="1"/>
</dbReference>
<protein>
    <submittedName>
        <fullName evidence="4">GNAT family N-acetyltransferase</fullName>
    </submittedName>
</protein>
<keyword evidence="2" id="KW-0012">Acyltransferase</keyword>
<evidence type="ECO:0000313" key="4">
    <source>
        <dbReference type="EMBL" id="MFD1141052.1"/>
    </source>
</evidence>
<sequence>MNTVTLIRTTAFDPVFQKLIAELDQDLWIRYQPYQAMYDGFNQVDESARVVVAYLDGEPVGCGCFRPMTDPGYAEIKRMFVHPACRGRGYATQVLRELERWAAEEDFHIARLETGDQQPEAIALYEKVGYGRIENYGPYVGLAASVCLEKRLA</sequence>
<reference evidence="5" key="1">
    <citation type="journal article" date="2019" name="Int. J. Syst. Evol. Microbiol.">
        <title>The Global Catalogue of Microorganisms (GCM) 10K type strain sequencing project: providing services to taxonomists for standard genome sequencing and annotation.</title>
        <authorList>
            <consortium name="The Broad Institute Genomics Platform"/>
            <consortium name="The Broad Institute Genome Sequencing Center for Infectious Disease"/>
            <person name="Wu L."/>
            <person name="Ma J."/>
        </authorList>
    </citation>
    <scope>NUCLEOTIDE SEQUENCE [LARGE SCALE GENOMIC DNA]</scope>
    <source>
        <strain evidence="5">CCUG 55608</strain>
    </source>
</reference>
<dbReference type="InterPro" id="IPR016181">
    <property type="entry name" value="Acyl_CoA_acyltransferase"/>
</dbReference>
<dbReference type="CDD" id="cd04301">
    <property type="entry name" value="NAT_SF"/>
    <property type="match status" value="1"/>
</dbReference>
<evidence type="ECO:0000256" key="1">
    <source>
        <dbReference type="ARBA" id="ARBA00022679"/>
    </source>
</evidence>
<evidence type="ECO:0000256" key="2">
    <source>
        <dbReference type="ARBA" id="ARBA00023315"/>
    </source>
</evidence>
<accession>A0ABW3Q773</accession>
<dbReference type="Proteomes" id="UP001597116">
    <property type="component" value="Unassembled WGS sequence"/>
</dbReference>
<organism evidence="4 5">
    <name type="scientific">Larkinella insperata</name>
    <dbReference type="NCBI Taxonomy" id="332158"/>
    <lineage>
        <taxon>Bacteria</taxon>
        <taxon>Pseudomonadati</taxon>
        <taxon>Bacteroidota</taxon>
        <taxon>Cytophagia</taxon>
        <taxon>Cytophagales</taxon>
        <taxon>Spirosomataceae</taxon>
        <taxon>Larkinella</taxon>
    </lineage>
</organism>
<evidence type="ECO:0000259" key="3">
    <source>
        <dbReference type="PROSITE" id="PS51186"/>
    </source>
</evidence>
<dbReference type="EMBL" id="JBHTLP010000006">
    <property type="protein sequence ID" value="MFD1141052.1"/>
    <property type="molecule type" value="Genomic_DNA"/>
</dbReference>
<dbReference type="InterPro" id="IPR050832">
    <property type="entry name" value="Bact_Acetyltransf"/>
</dbReference>
<comment type="caution">
    <text evidence="4">The sequence shown here is derived from an EMBL/GenBank/DDBJ whole genome shotgun (WGS) entry which is preliminary data.</text>
</comment>
<dbReference type="Pfam" id="PF00583">
    <property type="entry name" value="Acetyltransf_1"/>
    <property type="match status" value="1"/>
</dbReference>
<dbReference type="RefSeq" id="WP_265990594.1">
    <property type="nucleotide sequence ID" value="NZ_CP110973.1"/>
</dbReference>
<dbReference type="PANTHER" id="PTHR43877:SF2">
    <property type="entry name" value="AMINOALKYLPHOSPHONATE N-ACETYLTRANSFERASE-RELATED"/>
    <property type="match status" value="1"/>
</dbReference>
<evidence type="ECO:0000313" key="5">
    <source>
        <dbReference type="Proteomes" id="UP001597116"/>
    </source>
</evidence>
<name>A0ABW3Q773_9BACT</name>
<keyword evidence="1" id="KW-0808">Transferase</keyword>
<feature type="domain" description="N-acetyltransferase" evidence="3">
    <location>
        <begin position="7"/>
        <end position="153"/>
    </location>
</feature>
<keyword evidence="5" id="KW-1185">Reference proteome</keyword>
<dbReference type="Gene3D" id="3.40.630.30">
    <property type="match status" value="1"/>
</dbReference>